<dbReference type="AlphaFoldDB" id="F8C188"/>
<dbReference type="EMBL" id="CP002828">
    <property type="protein sequence ID" value="AEI08203.1"/>
    <property type="molecule type" value="Genomic_DNA"/>
</dbReference>
<keyword evidence="1" id="KW-0614">Plasmid</keyword>
<evidence type="ECO:0000313" key="2">
    <source>
        <dbReference type="Proteomes" id="UP000007730"/>
    </source>
</evidence>
<dbReference type="HOGENOM" id="CLU_2274499_0_0_5"/>
<protein>
    <submittedName>
        <fullName evidence="1">Uncharacterized protein</fullName>
    </submittedName>
</protein>
<reference evidence="1 2" key="1">
    <citation type="journal article" date="2011" name="J. Bacteriol.">
        <title>Complete genome sequences of the chemolithoautotrophic Oligotropha carboxidovorans strains OM4 and OM5.</title>
        <authorList>
            <person name="Volland S."/>
            <person name="Rachinger M."/>
            <person name="Strittmatter A."/>
            <person name="Daniel R."/>
            <person name="Gottschalk G."/>
            <person name="Meyer O."/>
        </authorList>
    </citation>
    <scope>NUCLEOTIDE SEQUENCE [LARGE SCALE GENOMIC DNA]</scope>
    <source>
        <strain evidence="2">ATCC 49405 / DSM 1227 / KCTC 32145 / OM5</strain>
        <plasmid evidence="1">pOC167</plasmid>
    </source>
</reference>
<sequence length="102" mass="11192">MGSPCVFLAPTKSRVRAAIADLSPSGLLLSVTWLDSYGRRRHVGPWSQEFSPAGFPCKRDPDRHSSRMRLRRQNSWLQPGRSAALALRSPLACSGSVSSSRP</sequence>
<gene>
    <name evidence="1" type="ordered locus">OCA5_pOC16700040</name>
</gene>
<proteinExistence type="predicted"/>
<geneLocation type="plasmid" evidence="1 2">
    <name>pOC167</name>
</geneLocation>
<dbReference type="Proteomes" id="UP000007730">
    <property type="component" value="Plasmid pOC167"/>
</dbReference>
<dbReference type="KEGG" id="ocg:OCA5_pOC16700040"/>
<accession>F8C188</accession>
<evidence type="ECO:0000313" key="1">
    <source>
        <dbReference type="EMBL" id="AEI08203.1"/>
    </source>
</evidence>
<name>F8C188_AFIC5</name>
<keyword evidence="2" id="KW-1185">Reference proteome</keyword>
<organism evidence="1 2">
    <name type="scientific">Afipia carboxidovorans (strain ATCC 49405 / DSM 1227 / KCTC 32145 / OM5)</name>
    <name type="common">Oligotropha carboxidovorans</name>
    <dbReference type="NCBI Taxonomy" id="504832"/>
    <lineage>
        <taxon>Bacteria</taxon>
        <taxon>Pseudomonadati</taxon>
        <taxon>Pseudomonadota</taxon>
        <taxon>Alphaproteobacteria</taxon>
        <taxon>Hyphomicrobiales</taxon>
        <taxon>Nitrobacteraceae</taxon>
        <taxon>Afipia</taxon>
    </lineage>
</organism>